<organism evidence="3 4">
    <name type="scientific">Ketobacter alkanivorans</name>
    <dbReference type="NCBI Taxonomy" id="1917421"/>
    <lineage>
        <taxon>Bacteria</taxon>
        <taxon>Pseudomonadati</taxon>
        <taxon>Pseudomonadota</taxon>
        <taxon>Gammaproteobacteria</taxon>
        <taxon>Pseudomonadales</taxon>
        <taxon>Ketobacteraceae</taxon>
        <taxon>Ketobacter</taxon>
    </lineage>
</organism>
<dbReference type="InterPro" id="IPR001455">
    <property type="entry name" value="TusA-like"/>
</dbReference>
<dbReference type="Pfam" id="PF01206">
    <property type="entry name" value="TusA"/>
    <property type="match status" value="1"/>
</dbReference>
<dbReference type="KEGG" id="kak:Kalk_20010"/>
<dbReference type="AlphaFoldDB" id="A0A2K9LSD7"/>
<dbReference type="PANTHER" id="PTHR33279:SF6">
    <property type="entry name" value="SULFUR CARRIER PROTEIN YEDF-RELATED"/>
    <property type="match status" value="1"/>
</dbReference>
<dbReference type="PANTHER" id="PTHR33279">
    <property type="entry name" value="SULFUR CARRIER PROTEIN YEDF-RELATED"/>
    <property type="match status" value="1"/>
</dbReference>
<protein>
    <recommendedName>
        <fullName evidence="2">UPF0033 domain-containing protein</fullName>
    </recommendedName>
</protein>
<dbReference type="Gene3D" id="3.30.110.40">
    <property type="entry name" value="TusA-like domain"/>
    <property type="match status" value="1"/>
</dbReference>
<dbReference type="EMBL" id="CP022684">
    <property type="protein sequence ID" value="AUM15041.1"/>
    <property type="molecule type" value="Genomic_DNA"/>
</dbReference>
<sequence length="79" mass="9032">MSEIPSKIELDARGLSCPMPLLKLKQQLNCMQIGQWIEVKTTDPGSLRDFAAFTAMVGHIIHEQSEQDNEYLFIIEKRV</sequence>
<dbReference type="InterPro" id="IPR036868">
    <property type="entry name" value="TusA-like_sf"/>
</dbReference>
<feature type="domain" description="UPF0033" evidence="2">
    <location>
        <begin position="10"/>
        <end position="34"/>
    </location>
</feature>
<dbReference type="SUPFAM" id="SSF64307">
    <property type="entry name" value="SirA-like"/>
    <property type="match status" value="1"/>
</dbReference>
<comment type="similarity">
    <text evidence="1">Belongs to the sulfur carrier protein TusA family.</text>
</comment>
<reference evidence="4" key="1">
    <citation type="submission" date="2017-08" db="EMBL/GenBank/DDBJ databases">
        <title>Direct submision.</title>
        <authorList>
            <person name="Kim S.-J."/>
            <person name="Rhee S.-K."/>
        </authorList>
    </citation>
    <scope>NUCLEOTIDE SEQUENCE [LARGE SCALE GENOMIC DNA]</scope>
    <source>
        <strain evidence="4">GI5</strain>
    </source>
</reference>
<accession>A0A2K9LSD7</accession>
<evidence type="ECO:0000259" key="2">
    <source>
        <dbReference type="PROSITE" id="PS01148"/>
    </source>
</evidence>
<dbReference type="RefSeq" id="WP_101896413.1">
    <property type="nucleotide sequence ID" value="NZ_CP022684.1"/>
</dbReference>
<gene>
    <name evidence="3" type="ORF">Kalk_20010</name>
</gene>
<evidence type="ECO:0000313" key="3">
    <source>
        <dbReference type="EMBL" id="AUM15041.1"/>
    </source>
</evidence>
<dbReference type="OrthoDB" id="9797551at2"/>
<dbReference type="CDD" id="cd00291">
    <property type="entry name" value="SirA_YedF_YeeD"/>
    <property type="match status" value="1"/>
</dbReference>
<evidence type="ECO:0000256" key="1">
    <source>
        <dbReference type="ARBA" id="ARBA00008984"/>
    </source>
</evidence>
<evidence type="ECO:0000313" key="4">
    <source>
        <dbReference type="Proteomes" id="UP000235116"/>
    </source>
</evidence>
<dbReference type="Proteomes" id="UP000235116">
    <property type="component" value="Chromosome"/>
</dbReference>
<dbReference type="PROSITE" id="PS01148">
    <property type="entry name" value="UPF0033"/>
    <property type="match status" value="1"/>
</dbReference>
<name>A0A2K9LSD7_9GAMM</name>
<keyword evidence="4" id="KW-1185">Reference proteome</keyword>
<proteinExistence type="inferred from homology"/>